<dbReference type="Pfam" id="PF02654">
    <property type="entry name" value="CobS"/>
    <property type="match status" value="1"/>
</dbReference>
<dbReference type="GO" id="GO:0051073">
    <property type="term" value="F:adenosylcobinamide-GDP ribazoletransferase activity"/>
    <property type="evidence" value="ECO:0007669"/>
    <property type="project" value="UniProtKB-UniRule"/>
</dbReference>
<keyword evidence="7 19" id="KW-1003">Cell membrane</keyword>
<organism evidence="20 21">
    <name type="scientific">Propionimicrobium lymphophilum ACS-093-V-SCH5</name>
    <dbReference type="NCBI Taxonomy" id="883161"/>
    <lineage>
        <taxon>Bacteria</taxon>
        <taxon>Bacillati</taxon>
        <taxon>Actinomycetota</taxon>
        <taxon>Actinomycetes</taxon>
        <taxon>Propionibacteriales</taxon>
        <taxon>Propionibacteriaceae</taxon>
        <taxon>Propionimicrobium</taxon>
    </lineage>
</organism>
<dbReference type="GO" id="GO:0009236">
    <property type="term" value="P:cobalamin biosynthetic process"/>
    <property type="evidence" value="ECO:0007669"/>
    <property type="project" value="UniProtKB-UniRule"/>
</dbReference>
<evidence type="ECO:0000256" key="2">
    <source>
        <dbReference type="ARBA" id="ARBA00004651"/>
    </source>
</evidence>
<evidence type="ECO:0000256" key="12">
    <source>
        <dbReference type="ARBA" id="ARBA00022989"/>
    </source>
</evidence>
<dbReference type="AlphaFoldDB" id="S2W581"/>
<dbReference type="OrthoDB" id="9794223at2"/>
<comment type="caution">
    <text evidence="20">The sequence shown here is derived from an EMBL/GenBank/DDBJ whole genome shotgun (WGS) entry which is preliminary data.</text>
</comment>
<dbReference type="Proteomes" id="UP000014417">
    <property type="component" value="Unassembled WGS sequence"/>
</dbReference>
<comment type="subcellular location">
    <subcellularLocation>
        <location evidence="2 19">Cell membrane</location>
        <topology evidence="2 19">Multi-pass membrane protein</topology>
    </subcellularLocation>
</comment>
<dbReference type="RefSeq" id="WP_016455799.1">
    <property type="nucleotide sequence ID" value="NZ_KE150269.1"/>
</dbReference>
<keyword evidence="12 19" id="KW-1133">Transmembrane helix</keyword>
<dbReference type="HAMAP" id="MF_00719">
    <property type="entry name" value="CobS"/>
    <property type="match status" value="1"/>
</dbReference>
<feature type="transmembrane region" description="Helical" evidence="19">
    <location>
        <begin position="182"/>
        <end position="209"/>
    </location>
</feature>
<dbReference type="GO" id="GO:0005886">
    <property type="term" value="C:plasma membrane"/>
    <property type="evidence" value="ECO:0007669"/>
    <property type="project" value="UniProtKB-SubCell"/>
</dbReference>
<name>S2W581_9ACTN</name>
<evidence type="ECO:0000256" key="17">
    <source>
        <dbReference type="ARBA" id="ARBA00048623"/>
    </source>
</evidence>
<dbReference type="HOGENOM" id="CLU_057426_3_1_11"/>
<comment type="function">
    <text evidence="14 19">Joins adenosylcobinamide-GDP and alpha-ribazole to generate adenosylcobalamin (Ado-cobalamin). Also synthesizes adenosylcobalamin 5'-phosphate from adenosylcobinamide-GDP and alpha-ribazole 5'-phosphate.</text>
</comment>
<evidence type="ECO:0000256" key="14">
    <source>
        <dbReference type="ARBA" id="ARBA00025228"/>
    </source>
</evidence>
<evidence type="ECO:0000256" key="13">
    <source>
        <dbReference type="ARBA" id="ARBA00023136"/>
    </source>
</evidence>
<keyword evidence="9 19" id="KW-0808">Transferase</keyword>
<comment type="cofactor">
    <cofactor evidence="1 19">
        <name>Mg(2+)</name>
        <dbReference type="ChEBI" id="CHEBI:18420"/>
    </cofactor>
</comment>
<dbReference type="EMBL" id="AGZR01000005">
    <property type="protein sequence ID" value="EPD33425.1"/>
    <property type="molecule type" value="Genomic_DNA"/>
</dbReference>
<feature type="transmembrane region" description="Helical" evidence="19">
    <location>
        <begin position="221"/>
        <end position="238"/>
    </location>
</feature>
<accession>S2W581</accession>
<keyword evidence="10 19" id="KW-0812">Transmembrane</keyword>
<dbReference type="PANTHER" id="PTHR34148">
    <property type="entry name" value="ADENOSYLCOBINAMIDE-GDP RIBAZOLETRANSFERASE"/>
    <property type="match status" value="1"/>
</dbReference>
<evidence type="ECO:0000256" key="3">
    <source>
        <dbReference type="ARBA" id="ARBA00004663"/>
    </source>
</evidence>
<evidence type="ECO:0000256" key="7">
    <source>
        <dbReference type="ARBA" id="ARBA00022475"/>
    </source>
</evidence>
<dbReference type="PANTHER" id="PTHR34148:SF1">
    <property type="entry name" value="ADENOSYLCOBINAMIDE-GDP RIBAZOLETRANSFERASE"/>
    <property type="match status" value="1"/>
</dbReference>
<evidence type="ECO:0000256" key="4">
    <source>
        <dbReference type="ARBA" id="ARBA00010561"/>
    </source>
</evidence>
<keyword evidence="8 19" id="KW-0169">Cobalamin biosynthesis</keyword>
<feature type="transmembrane region" description="Helical" evidence="19">
    <location>
        <begin position="65"/>
        <end position="88"/>
    </location>
</feature>
<evidence type="ECO:0000256" key="18">
    <source>
        <dbReference type="ARBA" id="ARBA00049504"/>
    </source>
</evidence>
<proteinExistence type="inferred from homology"/>
<dbReference type="EC" id="2.7.8.26" evidence="5 19"/>
<comment type="pathway">
    <text evidence="3 19">Cofactor biosynthesis; adenosylcobalamin biosynthesis; adenosylcobalamin from cob(II)yrinate a,c-diamide: step 7/7.</text>
</comment>
<keyword evidence="11 19" id="KW-0460">Magnesium</keyword>
<dbReference type="PATRIC" id="fig|883161.3.peg.962"/>
<feature type="transmembrane region" description="Helical" evidence="19">
    <location>
        <begin position="36"/>
        <end position="59"/>
    </location>
</feature>
<evidence type="ECO:0000256" key="6">
    <source>
        <dbReference type="ARBA" id="ARBA00015850"/>
    </source>
</evidence>
<gene>
    <name evidence="19" type="primary">cobS</name>
    <name evidence="20" type="ORF">HMPREF9306_00965</name>
</gene>
<comment type="similarity">
    <text evidence="4 19">Belongs to the CobS family.</text>
</comment>
<evidence type="ECO:0000313" key="21">
    <source>
        <dbReference type="Proteomes" id="UP000014417"/>
    </source>
</evidence>
<evidence type="ECO:0000256" key="16">
    <source>
        <dbReference type="ARBA" id="ARBA00032853"/>
    </source>
</evidence>
<dbReference type="GO" id="GO:0008818">
    <property type="term" value="F:cobalamin 5'-phosphate synthase activity"/>
    <property type="evidence" value="ECO:0007669"/>
    <property type="project" value="UniProtKB-UniRule"/>
</dbReference>
<dbReference type="STRING" id="883161.HMPREF9306_00965"/>
<evidence type="ECO:0000256" key="11">
    <source>
        <dbReference type="ARBA" id="ARBA00022842"/>
    </source>
</evidence>
<reference evidence="20 21" key="1">
    <citation type="submission" date="2013-04" db="EMBL/GenBank/DDBJ databases">
        <title>The Genome Sequence of Propionimicrobium lymphophilum ACS-093-V-SCH5.</title>
        <authorList>
            <consortium name="The Broad Institute Genomics Platform"/>
            <person name="Earl A."/>
            <person name="Ward D."/>
            <person name="Feldgarden M."/>
            <person name="Gevers D."/>
            <person name="Saerens B."/>
            <person name="Vaneechoutte M."/>
            <person name="Walker B."/>
            <person name="Young S."/>
            <person name="Zeng Q."/>
            <person name="Gargeya S."/>
            <person name="Fitzgerald M."/>
            <person name="Haas B."/>
            <person name="Abouelleil A."/>
            <person name="Allen A.W."/>
            <person name="Alvarado L."/>
            <person name="Arachchi H.M."/>
            <person name="Berlin A.M."/>
            <person name="Chapman S.B."/>
            <person name="Gainer-Dewar J."/>
            <person name="Goldberg J."/>
            <person name="Griggs A."/>
            <person name="Gujja S."/>
            <person name="Hansen M."/>
            <person name="Howarth C."/>
            <person name="Imamovic A."/>
            <person name="Ireland A."/>
            <person name="Larimer J."/>
            <person name="McCowan C."/>
            <person name="Murphy C."/>
            <person name="Pearson M."/>
            <person name="Poon T.W."/>
            <person name="Priest M."/>
            <person name="Roberts A."/>
            <person name="Saif S."/>
            <person name="Shea T."/>
            <person name="Sisk P."/>
            <person name="Sykes S."/>
            <person name="Wortman J."/>
            <person name="Nusbaum C."/>
            <person name="Birren B."/>
        </authorList>
    </citation>
    <scope>NUCLEOTIDE SEQUENCE [LARGE SCALE GENOMIC DNA]</scope>
    <source>
        <strain evidence="20 21">ACS-093-V-SCH5</strain>
    </source>
</reference>
<evidence type="ECO:0000256" key="8">
    <source>
        <dbReference type="ARBA" id="ARBA00022573"/>
    </source>
</evidence>
<keyword evidence="21" id="KW-1185">Reference proteome</keyword>
<dbReference type="UniPathway" id="UPA00148">
    <property type="reaction ID" value="UER00238"/>
</dbReference>
<protein>
    <recommendedName>
        <fullName evidence="6 19">Adenosylcobinamide-GDP ribazoletransferase</fullName>
        <ecNumber evidence="5 19">2.7.8.26</ecNumber>
    </recommendedName>
    <alternativeName>
        <fullName evidence="16 19">Cobalamin synthase</fullName>
    </alternativeName>
    <alternativeName>
        <fullName evidence="15 19">Cobalamin-5'-phosphate synthase</fullName>
    </alternativeName>
</protein>
<evidence type="ECO:0000256" key="19">
    <source>
        <dbReference type="HAMAP-Rule" id="MF_00719"/>
    </source>
</evidence>
<evidence type="ECO:0000256" key="5">
    <source>
        <dbReference type="ARBA" id="ARBA00013200"/>
    </source>
</evidence>
<comment type="catalytic activity">
    <reaction evidence="17 19">
        <text>alpha-ribazole + adenosylcob(III)inamide-GDP = adenosylcob(III)alamin + GMP + H(+)</text>
        <dbReference type="Rhea" id="RHEA:16049"/>
        <dbReference type="ChEBI" id="CHEBI:10329"/>
        <dbReference type="ChEBI" id="CHEBI:15378"/>
        <dbReference type="ChEBI" id="CHEBI:18408"/>
        <dbReference type="ChEBI" id="CHEBI:58115"/>
        <dbReference type="ChEBI" id="CHEBI:60487"/>
        <dbReference type="EC" id="2.7.8.26"/>
    </reaction>
</comment>
<comment type="catalytic activity">
    <reaction evidence="18 19">
        <text>alpha-ribazole 5'-phosphate + adenosylcob(III)inamide-GDP = adenosylcob(III)alamin 5'-phosphate + GMP + H(+)</text>
        <dbReference type="Rhea" id="RHEA:23560"/>
        <dbReference type="ChEBI" id="CHEBI:15378"/>
        <dbReference type="ChEBI" id="CHEBI:57918"/>
        <dbReference type="ChEBI" id="CHEBI:58115"/>
        <dbReference type="ChEBI" id="CHEBI:60487"/>
        <dbReference type="ChEBI" id="CHEBI:60493"/>
        <dbReference type="EC" id="2.7.8.26"/>
    </reaction>
</comment>
<feature type="transmembrane region" description="Helical" evidence="19">
    <location>
        <begin position="115"/>
        <end position="136"/>
    </location>
</feature>
<dbReference type="InterPro" id="IPR003805">
    <property type="entry name" value="CobS"/>
</dbReference>
<evidence type="ECO:0000256" key="9">
    <source>
        <dbReference type="ARBA" id="ARBA00022679"/>
    </source>
</evidence>
<evidence type="ECO:0000313" key="20">
    <source>
        <dbReference type="EMBL" id="EPD33425.1"/>
    </source>
</evidence>
<evidence type="ECO:0000256" key="15">
    <source>
        <dbReference type="ARBA" id="ARBA00032605"/>
    </source>
</evidence>
<sequence>MKTTVTNPFITALAMFTTLPAPDVGIVDRSRSTRTIVWLPWVGMLLGALGAFACGLVMILGGGPLLGAICGLAVLTVSTGFLHLDGLADTADGLGSRKPAEEALRIMKQSDIGPMGVCAIVLVLAIDTSALSSFANTNANGELWAHDFWQQFALLVTAPMVARMAVLIATRVGAETARPGGFGALFAAVTKPVTIVISLIAMVLVVATASGFASGFSAYEIVHWVIAALIAVAIGTLWQKHLVKRFGGSTGDTFGSLIEITQMCYLLACVLG</sequence>
<keyword evidence="13 19" id="KW-0472">Membrane</keyword>
<feature type="transmembrane region" description="Helical" evidence="19">
    <location>
        <begin position="148"/>
        <end position="170"/>
    </location>
</feature>
<evidence type="ECO:0000256" key="10">
    <source>
        <dbReference type="ARBA" id="ARBA00022692"/>
    </source>
</evidence>
<evidence type="ECO:0000256" key="1">
    <source>
        <dbReference type="ARBA" id="ARBA00001946"/>
    </source>
</evidence>